<dbReference type="EMBL" id="KF963187">
    <property type="protein sequence ID" value="AHL25163.1"/>
    <property type="molecule type" value="Genomic_RNA"/>
</dbReference>
<protein>
    <submittedName>
        <fullName evidence="2">Capsid protein</fullName>
    </submittedName>
</protein>
<accession>W8PA50</accession>
<keyword evidence="3" id="KW-1185">Reference proteome</keyword>
<organism evidence="2 3">
    <name type="scientific">Heterobasidion partitivirus 15</name>
    <dbReference type="NCBI Taxonomy" id="1469908"/>
    <lineage>
        <taxon>Viruses</taxon>
        <taxon>Riboviria</taxon>
        <taxon>Orthornavirae</taxon>
        <taxon>Pisuviricota</taxon>
        <taxon>Duplopiviricetes</taxon>
        <taxon>Durnavirales</taxon>
        <taxon>Partitiviridae</taxon>
        <taxon>Alphapartitivirus</taxon>
        <taxon>Alphapartitivirus quindecimheterobasidion</taxon>
    </lineage>
</organism>
<evidence type="ECO:0000256" key="1">
    <source>
        <dbReference type="SAM" id="MobiDB-lite"/>
    </source>
</evidence>
<reference evidence="2 3" key="1">
    <citation type="journal article" date="2015" name="Virus Res.">
        <title>Heterobasidion wood decay fungi host diverse and globally distributed viruses related to Helicobasidium mompa partitivirus V70.</title>
        <authorList>
            <person name="Kashif M."/>
            <person name="Hyder R."/>
            <person name="De Vega Perez D."/>
            <person name="Hantula J."/>
            <person name="Vainio E.J."/>
        </authorList>
    </citation>
    <scope>NUCLEOTIDE SEQUENCE [LARGE SCALE GENOMIC DNA]</scope>
    <source>
        <strain evidence="2 3">HetPV15-pa1</strain>
    </source>
</reference>
<evidence type="ECO:0000313" key="2">
    <source>
        <dbReference type="EMBL" id="AHL25163.1"/>
    </source>
</evidence>
<sequence>MSATKMEDYLNGKLDAAALNKADIEAYAAAQIKAQKDLIEASTSASKDAGSDPLGMRDVHKQAQDSVQAQSQPTSTNLRPPRFQKVDDTDAINAHRLVLMDDPFTHVSKFGNNFVVPDFHHAFTMLDEMDNIMLSTKKFTDISETWTPLMSRYFFGSLLLVHTLRVQREADAVTPTVANFLDQFEKDFPLHSIPIPGPMVNFFECLAASNVAVAGFDPVSPILPKKANVTTRAKLLFNNNLAGRIPHPLIMLDQMHVLINAMGNGDRATRISNVANCSVFFNGIFSIGMSNAASADPYEQTPVHAVNTANHIAWVFSYPDVAYPVLSSYNAASSFVDNINQLRRVLPARLDLSGAGNATQLEWPEFVSIMEYPRLFRYILRLMAEYSKFWKGSKSLDLIPLAGKPSLQVAFTKDGAEHGYPTTRFPTFTHSFTGAVRRSQISPADRIDAATSVLNYSHLADGGGIDRANPGIPRQGGPFFDDSEIVLRTRNINPSLGYGSVATEKYHLKNTK</sequence>
<dbReference type="Proteomes" id="UP000243032">
    <property type="component" value="Genome"/>
</dbReference>
<proteinExistence type="predicted"/>
<feature type="compositionally biased region" description="Polar residues" evidence="1">
    <location>
        <begin position="64"/>
        <end position="78"/>
    </location>
</feature>
<name>W8PA50_9VIRU</name>
<dbReference type="KEGG" id="vg:37629376"/>
<evidence type="ECO:0000313" key="3">
    <source>
        <dbReference type="Proteomes" id="UP000243032"/>
    </source>
</evidence>
<dbReference type="GeneID" id="37629376"/>
<dbReference type="RefSeq" id="YP_009508055.1">
    <property type="nucleotide sequence ID" value="NC_038833.1"/>
</dbReference>
<feature type="region of interest" description="Disordered" evidence="1">
    <location>
        <begin position="39"/>
        <end position="83"/>
    </location>
</feature>
<dbReference type="OrthoDB" id="5135at10239"/>